<dbReference type="AlphaFoldDB" id="A0AAV5SAD1"/>
<keyword evidence="3" id="KW-1185">Reference proteome</keyword>
<keyword evidence="1" id="KW-1133">Transmembrane helix</keyword>
<organism evidence="2 3">
    <name type="scientific">Pristionchus entomophagus</name>
    <dbReference type="NCBI Taxonomy" id="358040"/>
    <lineage>
        <taxon>Eukaryota</taxon>
        <taxon>Metazoa</taxon>
        <taxon>Ecdysozoa</taxon>
        <taxon>Nematoda</taxon>
        <taxon>Chromadorea</taxon>
        <taxon>Rhabditida</taxon>
        <taxon>Rhabditina</taxon>
        <taxon>Diplogasteromorpha</taxon>
        <taxon>Diplogasteroidea</taxon>
        <taxon>Neodiplogasteridae</taxon>
        <taxon>Pristionchus</taxon>
    </lineage>
</organism>
<evidence type="ECO:0000313" key="2">
    <source>
        <dbReference type="EMBL" id="GMS79893.1"/>
    </source>
</evidence>
<protein>
    <submittedName>
        <fullName evidence="2">Uncharacterized protein</fullName>
    </submittedName>
</protein>
<gene>
    <name evidence="2" type="ORF">PENTCL1PPCAC_2068</name>
</gene>
<sequence length="80" mass="8901">ITRIAHSDESTTQETILEPSHYWSIPSSAVVVLVISGFVILFALSLLLIFHVCKTVKEKRQPIPPSIDPPLCPLKSESIY</sequence>
<dbReference type="EMBL" id="BTSX01000001">
    <property type="protein sequence ID" value="GMS79893.1"/>
    <property type="molecule type" value="Genomic_DNA"/>
</dbReference>
<proteinExistence type="predicted"/>
<evidence type="ECO:0000313" key="3">
    <source>
        <dbReference type="Proteomes" id="UP001432027"/>
    </source>
</evidence>
<accession>A0AAV5SAD1</accession>
<evidence type="ECO:0000256" key="1">
    <source>
        <dbReference type="SAM" id="Phobius"/>
    </source>
</evidence>
<feature type="non-terminal residue" evidence="2">
    <location>
        <position position="80"/>
    </location>
</feature>
<name>A0AAV5SAD1_9BILA</name>
<dbReference type="Proteomes" id="UP001432027">
    <property type="component" value="Unassembled WGS sequence"/>
</dbReference>
<comment type="caution">
    <text evidence="2">The sequence shown here is derived from an EMBL/GenBank/DDBJ whole genome shotgun (WGS) entry which is preliminary data.</text>
</comment>
<keyword evidence="1" id="KW-0812">Transmembrane</keyword>
<reference evidence="2" key="1">
    <citation type="submission" date="2023-10" db="EMBL/GenBank/DDBJ databases">
        <title>Genome assembly of Pristionchus species.</title>
        <authorList>
            <person name="Yoshida K."/>
            <person name="Sommer R.J."/>
        </authorList>
    </citation>
    <scope>NUCLEOTIDE SEQUENCE</scope>
    <source>
        <strain evidence="2">RS0144</strain>
    </source>
</reference>
<keyword evidence="1" id="KW-0472">Membrane</keyword>
<feature type="non-terminal residue" evidence="2">
    <location>
        <position position="1"/>
    </location>
</feature>
<feature type="transmembrane region" description="Helical" evidence="1">
    <location>
        <begin position="29"/>
        <end position="50"/>
    </location>
</feature>